<feature type="transmembrane region" description="Helical" evidence="1">
    <location>
        <begin position="43"/>
        <end position="62"/>
    </location>
</feature>
<organism evidence="2">
    <name type="scientific">Zymomonas mobilis subsp. mobilis (strain ATCC 31821 / ZM4 / CP4)</name>
    <dbReference type="NCBI Taxonomy" id="264203"/>
    <lineage>
        <taxon>Bacteria</taxon>
        <taxon>Pseudomonadati</taxon>
        <taxon>Pseudomonadota</taxon>
        <taxon>Alphaproteobacteria</taxon>
        <taxon>Sphingomonadales</taxon>
        <taxon>Zymomonadaceae</taxon>
        <taxon>Zymomonas</taxon>
    </lineage>
</organism>
<dbReference type="GeneID" id="79905304"/>
<geneLocation type="plasmid" evidence="2">
    <name>pZZM401</name>
</geneLocation>
<evidence type="ECO:0000313" key="2">
    <source>
        <dbReference type="EMBL" id="ADC33806.1"/>
    </source>
</evidence>
<protein>
    <submittedName>
        <fullName evidence="2">Uncharacterized protein</fullName>
    </submittedName>
</protein>
<evidence type="ECO:0000256" key="1">
    <source>
        <dbReference type="SAM" id="Phobius"/>
    </source>
</evidence>
<accession>A0A806CKK2</accession>
<sequence>MKQLSHEFLTTIWTTIAALIPSAIGASIAQFYESNLHWRDRCFAYLIGVSVSWYSVLGLKSFFHFDEFFAQSTSFLIALFAYRATPKFIQTASDAASSLPSLIKDKIFGGKK</sequence>
<dbReference type="EMBL" id="CP001881">
    <property type="protein sequence ID" value="ADC33806.1"/>
    <property type="molecule type" value="Genomic_DNA"/>
</dbReference>
<dbReference type="RefSeq" id="WP_012954696.1">
    <property type="nucleotide sequence ID" value="NC_013784.1"/>
</dbReference>
<dbReference type="AlphaFoldDB" id="A0A806CKK2"/>
<proteinExistence type="predicted"/>
<reference evidence="2" key="1">
    <citation type="submission" date="2010-01" db="EMBL/GenBank/DDBJ databases">
        <title>Complete sequence of plasmid1 of Zymomonas mobilis subsp. mobilis ZM4.</title>
        <authorList>
            <consortium name="US DOE Joint Genome Institute"/>
            <person name="Lucas S."/>
            <person name="Copeland A."/>
            <person name="Lapidus A."/>
            <person name="Glavina del Rio T."/>
            <person name="Tice H."/>
            <person name="Bruce D."/>
            <person name="Goodwin L."/>
            <person name="Pitluck S."/>
            <person name="Balakireva M."/>
            <person name="Brettin T."/>
            <person name="Detter J.C."/>
            <person name="Han C."/>
            <person name="Larimer F."/>
            <person name="Land M."/>
            <person name="Hauser L."/>
            <person name="Kyrpides N."/>
            <person name="Mikhailova N."/>
            <person name="Pappas K."/>
        </authorList>
    </citation>
    <scope>NUCLEOTIDE SEQUENCE [LARGE SCALE GENOMIC DNA]</scope>
    <source>
        <strain evidence="2">ZM4</strain>
        <plasmid evidence="2">pZZM401</plasmid>
    </source>
</reference>
<keyword evidence="1" id="KW-0472">Membrane</keyword>
<keyword evidence="2" id="KW-0614">Plasmid</keyword>
<feature type="transmembrane region" description="Helical" evidence="1">
    <location>
        <begin position="12"/>
        <end position="31"/>
    </location>
</feature>
<keyword evidence="1" id="KW-0812">Transmembrane</keyword>
<keyword evidence="1" id="KW-1133">Transmembrane helix</keyword>
<name>A0A806CKK2_ZYMMO</name>
<gene>
    <name evidence="2" type="ORF">ZZM4_0030</name>
</gene>